<accession>A0ABS2TMF5</accession>
<keyword evidence="2" id="KW-0175">Coiled coil</keyword>
<dbReference type="Pfam" id="PF05065">
    <property type="entry name" value="Phage_capsid"/>
    <property type="match status" value="1"/>
</dbReference>
<dbReference type="EMBL" id="JADKYB010000004">
    <property type="protein sequence ID" value="MBM9504525.1"/>
    <property type="molecule type" value="Genomic_DNA"/>
</dbReference>
<evidence type="ECO:0000256" key="2">
    <source>
        <dbReference type="SAM" id="Coils"/>
    </source>
</evidence>
<reference evidence="4 5" key="1">
    <citation type="submission" date="2021-01" db="EMBL/GenBank/DDBJ databases">
        <title>Streptomyces acididurans sp. nov., isolated from a peat swamp forest soil.</title>
        <authorList>
            <person name="Chantavorakit T."/>
            <person name="Duangmal K."/>
        </authorList>
    </citation>
    <scope>NUCLEOTIDE SEQUENCE [LARGE SCALE GENOMIC DNA]</scope>
    <source>
        <strain evidence="4 5">KK5PA1</strain>
    </source>
</reference>
<dbReference type="InterPro" id="IPR054612">
    <property type="entry name" value="Phage_capsid-like_C"/>
</dbReference>
<evidence type="ECO:0000256" key="1">
    <source>
        <dbReference type="ARBA" id="ARBA00004328"/>
    </source>
</evidence>
<organism evidence="4 5">
    <name type="scientific">Actinacidiphila acididurans</name>
    <dbReference type="NCBI Taxonomy" id="2784346"/>
    <lineage>
        <taxon>Bacteria</taxon>
        <taxon>Bacillati</taxon>
        <taxon>Actinomycetota</taxon>
        <taxon>Actinomycetes</taxon>
        <taxon>Kitasatosporales</taxon>
        <taxon>Streptomycetaceae</taxon>
        <taxon>Actinacidiphila</taxon>
    </lineage>
</organism>
<keyword evidence="5" id="KW-1185">Reference proteome</keyword>
<dbReference type="Proteomes" id="UP000749040">
    <property type="component" value="Unassembled WGS sequence"/>
</dbReference>
<protein>
    <submittedName>
        <fullName evidence="4">Phage major capsid protein</fullName>
    </submittedName>
</protein>
<evidence type="ECO:0000313" key="4">
    <source>
        <dbReference type="EMBL" id="MBM9504525.1"/>
    </source>
</evidence>
<comment type="caution">
    <text evidence="4">The sequence shown here is derived from an EMBL/GenBank/DDBJ whole genome shotgun (WGS) entry which is preliminary data.</text>
</comment>
<sequence length="479" mass="52762">MSKAFIVALQKRRAELKASLDALLETPTREARDLNDDERSRFEEFEKDIRAVDARVVELDEQARADEQAAETFRRYELPRAGEGVQSEPTTYRRDEKHSYFLDLIRSELNRGDGDGGVEAARDRLARHRAEVDADMVKRERARAQRADREMRGIDRRSVFEKRVNPNRTDGQGGYFVPPLWLVDEYIDLPRFGRTIANSVRNLTLPAGTDSVNIPKVATGTATGVQTADAGAVTSQDLTDTFVSAPVRTIAGQQDIALQLLDQSPVAFDEVVFADLIADYNQRLDTQAINGSGSAGQLKGMLNVSGINSVTYTDATPTLPELYLPLMQALSLVAKNRKMLATATFMTPSRWYWAASQLDSQNRPLILPEANAPFNPLALQTGGDVEGPVGRVGAQPILADGNIPANLGAGTNEERIIVARTSDIFLWEGAMRTRVLQEILSGTLQVRLQVWNYAAFMADRRPESISVISGTGLIAPTGF</sequence>
<proteinExistence type="predicted"/>
<dbReference type="RefSeq" id="WP_205356411.1">
    <property type="nucleotide sequence ID" value="NZ_JADKYB010000004.1"/>
</dbReference>
<dbReference type="Gene3D" id="3.30.2400.10">
    <property type="entry name" value="Major capsid protein gp5"/>
    <property type="match status" value="1"/>
</dbReference>
<gene>
    <name evidence="4" type="ORF">ITX44_08250</name>
</gene>
<dbReference type="SUPFAM" id="SSF56563">
    <property type="entry name" value="Major capsid protein gp5"/>
    <property type="match status" value="1"/>
</dbReference>
<feature type="domain" description="Phage capsid-like C-terminal" evidence="3">
    <location>
        <begin position="173"/>
        <end position="371"/>
    </location>
</feature>
<feature type="coiled-coil region" evidence="2">
    <location>
        <begin position="6"/>
        <end position="62"/>
    </location>
</feature>
<evidence type="ECO:0000259" key="3">
    <source>
        <dbReference type="Pfam" id="PF05065"/>
    </source>
</evidence>
<dbReference type="InterPro" id="IPR024455">
    <property type="entry name" value="Phage_capsid"/>
</dbReference>
<comment type="subcellular location">
    <subcellularLocation>
        <location evidence="1">Virion</location>
    </subcellularLocation>
</comment>
<name>A0ABS2TMF5_9ACTN</name>
<dbReference type="NCBIfam" id="TIGR01554">
    <property type="entry name" value="major_cap_HK97"/>
    <property type="match status" value="1"/>
</dbReference>
<evidence type="ECO:0000313" key="5">
    <source>
        <dbReference type="Proteomes" id="UP000749040"/>
    </source>
</evidence>